<evidence type="ECO:0000259" key="1">
    <source>
        <dbReference type="PROSITE" id="PS50821"/>
    </source>
</evidence>
<dbReference type="STRING" id="102285.A0A0R3TZX7"/>
<reference evidence="2 3" key="2">
    <citation type="submission" date="2018-11" db="EMBL/GenBank/DDBJ databases">
        <authorList>
            <consortium name="Pathogen Informatics"/>
        </authorList>
    </citation>
    <scope>NUCLEOTIDE SEQUENCE [LARGE SCALE GENOMIC DNA]</scope>
</reference>
<protein>
    <submittedName>
        <fullName evidence="4">PAZ domain-containing protein</fullName>
    </submittedName>
</protein>
<dbReference type="Proteomes" id="UP000278807">
    <property type="component" value="Unassembled WGS sequence"/>
</dbReference>
<evidence type="ECO:0000313" key="3">
    <source>
        <dbReference type="Proteomes" id="UP000278807"/>
    </source>
</evidence>
<name>A0A0R3TZX7_RODNA</name>
<gene>
    <name evidence="2" type="ORF">HNAJ_LOCUS13400</name>
</gene>
<keyword evidence="3" id="KW-1185">Reference proteome</keyword>
<evidence type="ECO:0000313" key="4">
    <source>
        <dbReference type="WBParaSite" id="HNAJ_0001342601-mRNA-1"/>
    </source>
</evidence>
<dbReference type="Gene3D" id="2.170.260.10">
    <property type="entry name" value="paz domain"/>
    <property type="match status" value="1"/>
</dbReference>
<accession>A0A0R3TZX7</accession>
<reference evidence="4" key="1">
    <citation type="submission" date="2017-02" db="UniProtKB">
        <authorList>
            <consortium name="WormBaseParasite"/>
        </authorList>
    </citation>
    <scope>IDENTIFICATION</scope>
</reference>
<dbReference type="OrthoDB" id="10252740at2759"/>
<dbReference type="SUPFAM" id="SSF101690">
    <property type="entry name" value="PAZ domain"/>
    <property type="match status" value="1"/>
</dbReference>
<dbReference type="PANTHER" id="PTHR22891">
    <property type="entry name" value="EUKARYOTIC TRANSLATION INITIATION FACTOR 2C"/>
    <property type="match status" value="1"/>
</dbReference>
<dbReference type="WBParaSite" id="HNAJ_0001342601-mRNA-1">
    <property type="protein sequence ID" value="HNAJ_0001342601-mRNA-1"/>
    <property type="gene ID" value="HNAJ_0001342601"/>
</dbReference>
<dbReference type="CDD" id="cd02846">
    <property type="entry name" value="PAZ_argonaute_like"/>
    <property type="match status" value="1"/>
</dbReference>
<evidence type="ECO:0000313" key="2">
    <source>
        <dbReference type="EMBL" id="VDO15809.1"/>
    </source>
</evidence>
<dbReference type="GO" id="GO:0003723">
    <property type="term" value="F:RNA binding"/>
    <property type="evidence" value="ECO:0007669"/>
    <property type="project" value="InterPro"/>
</dbReference>
<dbReference type="Pfam" id="PF02170">
    <property type="entry name" value="PAZ"/>
    <property type="match status" value="1"/>
</dbReference>
<dbReference type="EMBL" id="UZAE01015370">
    <property type="protein sequence ID" value="VDO15809.1"/>
    <property type="molecule type" value="Genomic_DNA"/>
</dbReference>
<dbReference type="AlphaFoldDB" id="A0A0R3TZX7"/>
<sequence length="272" mass="31238">MGRDVFSDGQRFLYTLKPLDNNKFPNDSPITLALPETEGENVKLRYIIKYVGTISAQPILDYLTKGPARTDQLPQDAINMLDNLLRWINKDQYTLIKSGLYSGSERKPLFVVFKGFSVSARPQWKLRLNADLTFKAFFPSGNLADVIYSMKGNDMYDITGRNYSKRLKVYGLSPRSAQEQIIEDAGISIAAYFQNKYNIRLEYPELPCVKTKKDKDEFIPMELLEIMPFQAPNLELSVMAPDMVRIAAVKPDQRFREIKDFIRTAIRCVKLL</sequence>
<feature type="domain" description="PAZ" evidence="1">
    <location>
        <begin position="127"/>
        <end position="228"/>
    </location>
</feature>
<dbReference type="InterPro" id="IPR003100">
    <property type="entry name" value="PAZ_dom"/>
</dbReference>
<organism evidence="4">
    <name type="scientific">Rodentolepis nana</name>
    <name type="common">Dwarf tapeworm</name>
    <name type="synonym">Hymenolepis nana</name>
    <dbReference type="NCBI Taxonomy" id="102285"/>
    <lineage>
        <taxon>Eukaryota</taxon>
        <taxon>Metazoa</taxon>
        <taxon>Spiralia</taxon>
        <taxon>Lophotrochozoa</taxon>
        <taxon>Platyhelminthes</taxon>
        <taxon>Cestoda</taxon>
        <taxon>Eucestoda</taxon>
        <taxon>Cyclophyllidea</taxon>
        <taxon>Hymenolepididae</taxon>
        <taxon>Rodentolepis</taxon>
    </lineage>
</organism>
<dbReference type="InterPro" id="IPR036085">
    <property type="entry name" value="PAZ_dom_sf"/>
</dbReference>
<proteinExistence type="predicted"/>
<dbReference type="PROSITE" id="PS50821">
    <property type="entry name" value="PAZ"/>
    <property type="match status" value="1"/>
</dbReference>